<evidence type="ECO:0000313" key="1">
    <source>
        <dbReference type="EMBL" id="OMJ90486.1"/>
    </source>
</evidence>
<keyword evidence="2" id="KW-1185">Reference proteome</keyword>
<dbReference type="EMBL" id="MPUH01000102">
    <property type="protein sequence ID" value="OMJ90486.1"/>
    <property type="molecule type" value="Genomic_DNA"/>
</dbReference>
<proteinExistence type="predicted"/>
<evidence type="ECO:0000313" key="2">
    <source>
        <dbReference type="Proteomes" id="UP000187209"/>
    </source>
</evidence>
<reference evidence="1 2" key="1">
    <citation type="submission" date="2016-11" db="EMBL/GenBank/DDBJ databases">
        <title>The macronuclear genome of Stentor coeruleus: a giant cell with tiny introns.</title>
        <authorList>
            <person name="Slabodnick M."/>
            <person name="Ruby J.G."/>
            <person name="Reiff S.B."/>
            <person name="Swart E.C."/>
            <person name="Gosai S."/>
            <person name="Prabakaran S."/>
            <person name="Witkowska E."/>
            <person name="Larue G.E."/>
            <person name="Fisher S."/>
            <person name="Freeman R.M."/>
            <person name="Gunawardena J."/>
            <person name="Chu W."/>
            <person name="Stover N.A."/>
            <person name="Gregory B.D."/>
            <person name="Nowacki M."/>
            <person name="Derisi J."/>
            <person name="Roy S.W."/>
            <person name="Marshall W.F."/>
            <person name="Sood P."/>
        </authorList>
    </citation>
    <scope>NUCLEOTIDE SEQUENCE [LARGE SCALE GENOMIC DNA]</scope>
    <source>
        <strain evidence="1">WM001</strain>
    </source>
</reference>
<organism evidence="1 2">
    <name type="scientific">Stentor coeruleus</name>
    <dbReference type="NCBI Taxonomy" id="5963"/>
    <lineage>
        <taxon>Eukaryota</taxon>
        <taxon>Sar</taxon>
        <taxon>Alveolata</taxon>
        <taxon>Ciliophora</taxon>
        <taxon>Postciliodesmatophora</taxon>
        <taxon>Heterotrichea</taxon>
        <taxon>Heterotrichida</taxon>
        <taxon>Stentoridae</taxon>
        <taxon>Stentor</taxon>
    </lineage>
</organism>
<gene>
    <name evidence="1" type="ORF">SteCoe_7189</name>
</gene>
<name>A0A1R2CNE3_9CILI</name>
<protein>
    <submittedName>
        <fullName evidence="1">Uncharacterized protein</fullName>
    </submittedName>
</protein>
<dbReference type="AlphaFoldDB" id="A0A1R2CNE3"/>
<sequence>MEVPNLEFNLKKISPIRKDIKCISSISTIKPVSLYYDEEFAKTPGAYTQESGNKTAAQSFVFEELSSLEHQIREINSKIAHNIEILRKKEEKGKELKDILKRIEYRTMPTDTSFEEEAKNCSCTNSCILF</sequence>
<dbReference type="Proteomes" id="UP000187209">
    <property type="component" value="Unassembled WGS sequence"/>
</dbReference>
<accession>A0A1R2CNE3</accession>
<comment type="caution">
    <text evidence="1">The sequence shown here is derived from an EMBL/GenBank/DDBJ whole genome shotgun (WGS) entry which is preliminary data.</text>
</comment>